<organism evidence="2 3">
    <name type="scientific">Microbispora oryzae</name>
    <dbReference type="NCBI Taxonomy" id="2806554"/>
    <lineage>
        <taxon>Bacteria</taxon>
        <taxon>Bacillati</taxon>
        <taxon>Actinomycetota</taxon>
        <taxon>Actinomycetes</taxon>
        <taxon>Streptosporangiales</taxon>
        <taxon>Streptosporangiaceae</taxon>
        <taxon>Microbispora</taxon>
    </lineage>
</organism>
<protein>
    <submittedName>
        <fullName evidence="2">Uncharacterized protein</fullName>
    </submittedName>
</protein>
<reference evidence="2" key="1">
    <citation type="submission" date="2021-02" db="EMBL/GenBank/DDBJ databases">
        <title>Draft genome sequence of Microbispora sp. RL4-1S isolated from rice leaves in Thailand.</title>
        <authorList>
            <person name="Muangham S."/>
            <person name="Duangmal K."/>
        </authorList>
    </citation>
    <scope>NUCLEOTIDE SEQUENCE</scope>
    <source>
        <strain evidence="2">RL4-1S</strain>
    </source>
</reference>
<evidence type="ECO:0000313" key="3">
    <source>
        <dbReference type="Proteomes" id="UP000674234"/>
    </source>
</evidence>
<dbReference type="RefSeq" id="WP_210156397.1">
    <property type="nucleotide sequence ID" value="NZ_JAFCNB010000007.1"/>
</dbReference>
<gene>
    <name evidence="2" type="ORF">JOL79_14870</name>
</gene>
<dbReference type="Proteomes" id="UP000674234">
    <property type="component" value="Unassembled WGS sequence"/>
</dbReference>
<feature type="compositionally biased region" description="Acidic residues" evidence="1">
    <location>
        <begin position="222"/>
        <end position="231"/>
    </location>
</feature>
<proteinExistence type="predicted"/>
<comment type="caution">
    <text evidence="2">The sequence shown here is derived from an EMBL/GenBank/DDBJ whole genome shotgun (WGS) entry which is preliminary data.</text>
</comment>
<evidence type="ECO:0000313" key="2">
    <source>
        <dbReference type="EMBL" id="MBP2705096.1"/>
    </source>
</evidence>
<keyword evidence="3" id="KW-1185">Reference proteome</keyword>
<name>A0A940WQ65_9ACTN</name>
<dbReference type="EMBL" id="JAFCNB010000007">
    <property type="protein sequence ID" value="MBP2705096.1"/>
    <property type="molecule type" value="Genomic_DNA"/>
</dbReference>
<feature type="region of interest" description="Disordered" evidence="1">
    <location>
        <begin position="193"/>
        <end position="262"/>
    </location>
</feature>
<feature type="compositionally biased region" description="Low complexity" evidence="1">
    <location>
        <begin position="208"/>
        <end position="221"/>
    </location>
</feature>
<dbReference type="AlphaFoldDB" id="A0A940WQ65"/>
<accession>A0A940WQ65</accession>
<evidence type="ECO:0000256" key="1">
    <source>
        <dbReference type="SAM" id="MobiDB-lite"/>
    </source>
</evidence>
<sequence>MLTLRGKFGVEDSDYAKAWKTFQPISNTDAIIADRLTTLDLVTEDAGRQGETYLIIDGRDIDHTVPSVVLVDGVWDAKVVVRIRLHGGLTYPEILESLAHEWGIHAEKGWTFASYIRKTTKLEAMRKYYTELFPPAKSAVDLPDHRLLAEGVHERHRELMFAPRKLEPNLADALLAAWQDDIDNYAQSARTGRKATASWKVPHASSETTTTTTTTQTTAQDTGDDDAPLTDENDRKAFDDWLGEGEGEGEGTGRQDGDDDDT</sequence>